<gene>
    <name evidence="2" type="ORF">DI563_04005</name>
</gene>
<evidence type="ECO:0000313" key="3">
    <source>
        <dbReference type="Proteomes" id="UP000249135"/>
    </source>
</evidence>
<feature type="domain" description="4-vinyl reductase 4VR" evidence="1">
    <location>
        <begin position="104"/>
        <end position="169"/>
    </location>
</feature>
<protein>
    <recommendedName>
        <fullName evidence="1">4-vinyl reductase 4VR domain-containing protein</fullName>
    </recommendedName>
</protein>
<organism evidence="2 3">
    <name type="scientific">Variovorax paradoxus</name>
    <dbReference type="NCBI Taxonomy" id="34073"/>
    <lineage>
        <taxon>Bacteria</taxon>
        <taxon>Pseudomonadati</taxon>
        <taxon>Pseudomonadota</taxon>
        <taxon>Betaproteobacteria</taxon>
        <taxon>Burkholderiales</taxon>
        <taxon>Comamonadaceae</taxon>
        <taxon>Variovorax</taxon>
    </lineage>
</organism>
<name>A0A2W5QFV5_VARPD</name>
<evidence type="ECO:0000259" key="1">
    <source>
        <dbReference type="SMART" id="SM00989"/>
    </source>
</evidence>
<dbReference type="SUPFAM" id="SSF111126">
    <property type="entry name" value="Ligand-binding domain in the NO signalling and Golgi transport"/>
    <property type="match status" value="1"/>
</dbReference>
<accession>A0A2W5QFV5</accession>
<evidence type="ECO:0000313" key="2">
    <source>
        <dbReference type="EMBL" id="PZQ77381.1"/>
    </source>
</evidence>
<dbReference type="Proteomes" id="UP000249135">
    <property type="component" value="Unassembled WGS sequence"/>
</dbReference>
<dbReference type="AlphaFoldDB" id="A0A2W5QFV5"/>
<dbReference type="InterPro" id="IPR004096">
    <property type="entry name" value="V4R"/>
</dbReference>
<dbReference type="EMBL" id="QFPP01000022">
    <property type="protein sequence ID" value="PZQ77381.1"/>
    <property type="molecule type" value="Genomic_DNA"/>
</dbReference>
<dbReference type="SMART" id="SM00989">
    <property type="entry name" value="V4R"/>
    <property type="match status" value="1"/>
</dbReference>
<dbReference type="Pfam" id="PF02830">
    <property type="entry name" value="V4R"/>
    <property type="match status" value="1"/>
</dbReference>
<comment type="caution">
    <text evidence="2">The sequence shown here is derived from an EMBL/GenBank/DDBJ whole genome shotgun (WGS) entry which is preliminary data.</text>
</comment>
<reference evidence="2 3" key="1">
    <citation type="submission" date="2017-08" db="EMBL/GenBank/DDBJ databases">
        <title>Infants hospitalized years apart are colonized by the same room-sourced microbial strains.</title>
        <authorList>
            <person name="Brooks B."/>
            <person name="Olm M.R."/>
            <person name="Firek B.A."/>
            <person name="Baker R."/>
            <person name="Thomas B.C."/>
            <person name="Morowitz M.J."/>
            <person name="Banfield J.F."/>
        </authorList>
    </citation>
    <scope>NUCLEOTIDE SEQUENCE [LARGE SCALE GENOMIC DNA]</scope>
    <source>
        <strain evidence="2">S2_005_003_R2_41</strain>
    </source>
</reference>
<sequence>MMAGAALKLHDRLVFDLAAGQVVDGPRRYVLMRADVLMGAFDGLEESARTEALRALGRSVYRQGADSVRAYLRELGAEALLCAMEDGSASLGWGRWCLEAEPGLLRLRVANSPFAHATRRHDAPACHAITGMLAAVAGTLWSMPARAEETQCACMVRTAPFTCLFEARAEAA</sequence>
<dbReference type="Gene3D" id="3.30.1380.20">
    <property type="entry name" value="Trafficking protein particle complex subunit 3"/>
    <property type="match status" value="1"/>
</dbReference>
<dbReference type="InterPro" id="IPR024096">
    <property type="entry name" value="NO_sig/Golgi_transp_ligand-bd"/>
</dbReference>
<proteinExistence type="predicted"/>